<dbReference type="GO" id="GO:0000027">
    <property type="term" value="P:ribosomal large subunit assembly"/>
    <property type="evidence" value="ECO:0007669"/>
    <property type="project" value="TreeGrafter"/>
</dbReference>
<dbReference type="PROSITE" id="PS50048">
    <property type="entry name" value="ZN2_CY6_FUNGAL_2"/>
    <property type="match status" value="1"/>
</dbReference>
<keyword evidence="3" id="KW-0238">DNA-binding</keyword>
<feature type="region of interest" description="Disordered" evidence="6">
    <location>
        <begin position="1110"/>
        <end position="1198"/>
    </location>
</feature>
<dbReference type="GO" id="GO:0000981">
    <property type="term" value="F:DNA-binding transcription factor activity, RNA polymerase II-specific"/>
    <property type="evidence" value="ECO:0007669"/>
    <property type="project" value="InterPro"/>
</dbReference>
<evidence type="ECO:0000256" key="5">
    <source>
        <dbReference type="ARBA" id="ARBA00023242"/>
    </source>
</evidence>
<dbReference type="CDD" id="cd00067">
    <property type="entry name" value="GAL4"/>
    <property type="match status" value="1"/>
</dbReference>
<sequence>MEDPSPARPPRQATACNWCREHKLKCDTEQPSCRNCRKRDIECVTTNLRRPDQSGRRLQPKGRRISRKSVGNSSSASNLSLSQTRTDSTSTHPSPSVSPSPPPSPSQQLLATFNHDSNVPSIFATPFEGSDNQRRSPSVSQLNRSRREREDGGNYSNHASTDRIRNSSTQDNSNVIVVTDRSRSRLQVVGSGSSIYVMTQWLDLFFSKSDFWQPIYPFFQQGLAFSVEVPLPFLSSLPQFPSADVIDKYLTTFFTRIYPIYPIIDREYLHESISALRHKLDHRNYSLTSRDYPALACIYAVFSLAADEFDGSATDTGTHFLEGAYFLYAHLVAMPYVPSVQALLLITIILRHRNKDAACLGTLGQAIRIAQSIGLHRRVTTAESLPAVVDLHARIWWTAYIMERSMELETGRPSAIRDSECDQVMPQKVLEMQPQECSFDYFGALIKLAQIQNHILDLYYNKQQVRRTKELLHEMGKLDRSLLDWTGTFPEEIRPGRDIFCPAECFHLATYVTLQYHQTVMALHRPALMSATAWLRNRVGQLCEGTPWRSRLRYCLCIGAASARASLKAFNDLLMYSGPSRFVTASQIMLSVLVLAIYVTRIPTSRMNESDLATVCTFAEELEEEYLDMGQDVEFAKGLSVLRNQLTIHVKRTKAELRQRKKRLWSRTPNTSTTEEVPDIVAPTAPENPISHLGDTLTRYATDDAYMELDGGPELQEAWSSLWTDDLSNFYLNDINQDMLSAYLPRKKKRTHISNDDAAEKGSRGTRRPKSMVIRMGAGDIGPSVTQLAKDFRAVMEPDTASRLKERKANKLKDYTSMAGPLGVSHLFLFSRSKNGNVHLRVALTPRGPTLTFRVERYALAKDIAKTQKHPRGGGKEFLTAPLLVMNNFTSQNNGDNEGEKENPIKKQLESLTTTIFQSMFPPINPQATPLNSIKRILLLNREPQSDGSYILSLRHYAITTRKSGVSRRVRRFDPSEQRIREKKSGALPNLGKLDDVADYILDPGAGGYTSASETEADTDNEIEVTETTTQRVLSRREQQKQANGEGKRGDEAKTSNVEKRAVKLVELGPRMRLRMVKVEEGVCDGRVMWNEFVTKTKAEEKALEEKWELRRKEKEARKKEQRENIEKKKLLKKNTNANAGKDGEDGNGEGEGSEEEWDSDELEAWAEDDDLGDVGDMIDKEDQAEVDSEDEDEEMED</sequence>
<dbReference type="AlphaFoldDB" id="A0A438MVC8"/>
<dbReference type="Pfam" id="PF04427">
    <property type="entry name" value="Brix"/>
    <property type="match status" value="1"/>
</dbReference>
<feature type="compositionally biased region" description="Acidic residues" evidence="6">
    <location>
        <begin position="1146"/>
        <end position="1174"/>
    </location>
</feature>
<keyword evidence="4" id="KW-0804">Transcription</keyword>
<gene>
    <name evidence="9" type="ORF">B0A52_07836</name>
</gene>
<dbReference type="Gene3D" id="4.10.240.10">
    <property type="entry name" value="Zn(2)-C6 fungal-type DNA-binding domain"/>
    <property type="match status" value="1"/>
</dbReference>
<dbReference type="InterPro" id="IPR007219">
    <property type="entry name" value="XnlR_reg_dom"/>
</dbReference>
<dbReference type="GO" id="GO:0006351">
    <property type="term" value="P:DNA-templated transcription"/>
    <property type="evidence" value="ECO:0007669"/>
    <property type="project" value="InterPro"/>
</dbReference>
<keyword evidence="1" id="KW-0479">Metal-binding</keyword>
<feature type="region of interest" description="Disordered" evidence="6">
    <location>
        <begin position="1028"/>
        <end position="1057"/>
    </location>
</feature>
<dbReference type="CDD" id="cd12148">
    <property type="entry name" value="fungal_TF_MHR"/>
    <property type="match status" value="1"/>
</dbReference>
<feature type="compositionally biased region" description="Acidic residues" evidence="6">
    <location>
        <begin position="1185"/>
        <end position="1198"/>
    </location>
</feature>
<dbReference type="GO" id="GO:0003677">
    <property type="term" value="F:DNA binding"/>
    <property type="evidence" value="ECO:0007669"/>
    <property type="project" value="UniProtKB-KW"/>
</dbReference>
<dbReference type="SUPFAM" id="SSF57701">
    <property type="entry name" value="Zn2/Cys6 DNA-binding domain"/>
    <property type="match status" value="1"/>
</dbReference>
<dbReference type="PROSITE" id="PS00463">
    <property type="entry name" value="ZN2_CY6_FUNGAL_1"/>
    <property type="match status" value="1"/>
</dbReference>
<feature type="compositionally biased region" description="Low complexity" evidence="6">
    <location>
        <begin position="68"/>
        <end position="95"/>
    </location>
</feature>
<dbReference type="SMART" id="SM00906">
    <property type="entry name" value="Fungal_trans"/>
    <property type="match status" value="1"/>
</dbReference>
<evidence type="ECO:0000256" key="6">
    <source>
        <dbReference type="SAM" id="MobiDB-lite"/>
    </source>
</evidence>
<dbReference type="GO" id="GO:0008270">
    <property type="term" value="F:zinc ion binding"/>
    <property type="evidence" value="ECO:0007669"/>
    <property type="project" value="InterPro"/>
</dbReference>
<evidence type="ECO:0000256" key="3">
    <source>
        <dbReference type="ARBA" id="ARBA00023125"/>
    </source>
</evidence>
<keyword evidence="2" id="KW-0805">Transcription regulation</keyword>
<evidence type="ECO:0000256" key="1">
    <source>
        <dbReference type="ARBA" id="ARBA00022723"/>
    </source>
</evidence>
<dbReference type="InterPro" id="IPR045112">
    <property type="entry name" value="PPAN-like"/>
</dbReference>
<feature type="compositionally biased region" description="Polar residues" evidence="6">
    <location>
        <begin position="107"/>
        <end position="120"/>
    </location>
</feature>
<evidence type="ECO:0000259" key="7">
    <source>
        <dbReference type="PROSITE" id="PS50048"/>
    </source>
</evidence>
<feature type="compositionally biased region" description="Pro residues" evidence="6">
    <location>
        <begin position="96"/>
        <end position="105"/>
    </location>
</feature>
<evidence type="ECO:0000313" key="10">
    <source>
        <dbReference type="Proteomes" id="UP000288859"/>
    </source>
</evidence>
<evidence type="ECO:0000313" key="9">
    <source>
        <dbReference type="EMBL" id="RVX67713.1"/>
    </source>
</evidence>
<dbReference type="VEuPathDB" id="FungiDB:PV10_02932"/>
<evidence type="ECO:0000256" key="4">
    <source>
        <dbReference type="ARBA" id="ARBA00023163"/>
    </source>
</evidence>
<reference evidence="9 10" key="1">
    <citation type="submission" date="2017-03" db="EMBL/GenBank/DDBJ databases">
        <title>Genomes of endolithic fungi from Antarctica.</title>
        <authorList>
            <person name="Coleine C."/>
            <person name="Masonjones S."/>
            <person name="Stajich J.E."/>
        </authorList>
    </citation>
    <scope>NUCLEOTIDE SEQUENCE [LARGE SCALE GENOMIC DNA]</scope>
    <source>
        <strain evidence="9 10">CCFEE 6314</strain>
    </source>
</reference>
<evidence type="ECO:0000259" key="8">
    <source>
        <dbReference type="PROSITE" id="PS50833"/>
    </source>
</evidence>
<keyword evidence="5" id="KW-0539">Nucleus</keyword>
<feature type="domain" description="Zn(2)-C6 fungal-type" evidence="7">
    <location>
        <begin position="15"/>
        <end position="45"/>
    </location>
</feature>
<dbReference type="OrthoDB" id="4160628at2759"/>
<dbReference type="GO" id="GO:0006364">
    <property type="term" value="P:rRNA processing"/>
    <property type="evidence" value="ECO:0007669"/>
    <property type="project" value="InterPro"/>
</dbReference>
<accession>A0A438MVC8</accession>
<organism evidence="9 10">
    <name type="scientific">Exophiala mesophila</name>
    <name type="common">Black yeast-like fungus</name>
    <dbReference type="NCBI Taxonomy" id="212818"/>
    <lineage>
        <taxon>Eukaryota</taxon>
        <taxon>Fungi</taxon>
        <taxon>Dikarya</taxon>
        <taxon>Ascomycota</taxon>
        <taxon>Pezizomycotina</taxon>
        <taxon>Eurotiomycetes</taxon>
        <taxon>Chaetothyriomycetidae</taxon>
        <taxon>Chaetothyriales</taxon>
        <taxon>Herpotrichiellaceae</taxon>
        <taxon>Exophiala</taxon>
    </lineage>
</organism>
<dbReference type="VEuPathDB" id="FungiDB:PV10_02933"/>
<dbReference type="InterPro" id="IPR001138">
    <property type="entry name" value="Zn2Cys6_DnaBD"/>
</dbReference>
<dbReference type="PANTHER" id="PTHR12661:SF5">
    <property type="entry name" value="SUPPRESSOR OF SWI4 1 HOMOLOG"/>
    <property type="match status" value="1"/>
</dbReference>
<proteinExistence type="predicted"/>
<feature type="domain" description="Brix" evidence="8">
    <location>
        <begin position="771"/>
        <end position="1085"/>
    </location>
</feature>
<dbReference type="InterPro" id="IPR007109">
    <property type="entry name" value="Brix"/>
</dbReference>
<dbReference type="SMART" id="SM00879">
    <property type="entry name" value="Brix"/>
    <property type="match status" value="1"/>
</dbReference>
<protein>
    <recommendedName>
        <fullName evidence="11">Zn(2)-C6 fungal-type domain-containing protein</fullName>
    </recommendedName>
</protein>
<comment type="caution">
    <text evidence="9">The sequence shown here is derived from an EMBL/GenBank/DDBJ whole genome shotgun (WGS) entry which is preliminary data.</text>
</comment>
<evidence type="ECO:0000256" key="2">
    <source>
        <dbReference type="ARBA" id="ARBA00023015"/>
    </source>
</evidence>
<feature type="compositionally biased region" description="Basic residues" evidence="6">
    <location>
        <begin position="58"/>
        <end position="67"/>
    </location>
</feature>
<dbReference type="GO" id="GO:0019843">
    <property type="term" value="F:rRNA binding"/>
    <property type="evidence" value="ECO:0007669"/>
    <property type="project" value="InterPro"/>
</dbReference>
<feature type="region of interest" description="Disordered" evidence="6">
    <location>
        <begin position="47"/>
        <end position="173"/>
    </location>
</feature>
<dbReference type="PROSITE" id="PS50833">
    <property type="entry name" value="BRIX"/>
    <property type="match status" value="1"/>
</dbReference>
<dbReference type="Pfam" id="PF00172">
    <property type="entry name" value="Zn_clus"/>
    <property type="match status" value="1"/>
</dbReference>
<dbReference type="EMBL" id="NAJM01000045">
    <property type="protein sequence ID" value="RVX67713.1"/>
    <property type="molecule type" value="Genomic_DNA"/>
</dbReference>
<dbReference type="SMART" id="SM00066">
    <property type="entry name" value="GAL4"/>
    <property type="match status" value="1"/>
</dbReference>
<dbReference type="Pfam" id="PF04082">
    <property type="entry name" value="Fungal_trans"/>
    <property type="match status" value="1"/>
</dbReference>
<evidence type="ECO:0008006" key="11">
    <source>
        <dbReference type="Google" id="ProtNLM"/>
    </source>
</evidence>
<name>A0A438MVC8_EXOME</name>
<dbReference type="Proteomes" id="UP000288859">
    <property type="component" value="Unassembled WGS sequence"/>
</dbReference>
<feature type="compositionally biased region" description="Basic and acidic residues" evidence="6">
    <location>
        <begin position="1110"/>
        <end position="1129"/>
    </location>
</feature>
<dbReference type="GO" id="GO:0030687">
    <property type="term" value="C:preribosome, large subunit precursor"/>
    <property type="evidence" value="ECO:0007669"/>
    <property type="project" value="TreeGrafter"/>
</dbReference>
<feature type="compositionally biased region" description="Basic and acidic residues" evidence="6">
    <location>
        <begin position="1035"/>
        <end position="1057"/>
    </location>
</feature>
<dbReference type="InterPro" id="IPR036864">
    <property type="entry name" value="Zn2-C6_fun-type_DNA-bd_sf"/>
</dbReference>
<dbReference type="PANTHER" id="PTHR12661">
    <property type="entry name" value="PETER PAN-RELATED"/>
    <property type="match status" value="1"/>
</dbReference>